<gene>
    <name evidence="1" type="ORF">ACWI_31100</name>
    <name evidence="2" type="ORF">FXB42_00550</name>
</gene>
<dbReference type="EMBL" id="VSLA01000002">
    <property type="protein sequence ID" value="TYC88137.1"/>
    <property type="molecule type" value="Genomic_DNA"/>
</dbReference>
<dbReference type="Proteomes" id="UP000176244">
    <property type="component" value="Unassembled WGS sequence"/>
</dbReference>
<dbReference type="OrthoDB" id="4857813at2"/>
<keyword evidence="1" id="KW-0378">Hydrolase</keyword>
<evidence type="ECO:0000313" key="3">
    <source>
        <dbReference type="Proteomes" id="UP000176244"/>
    </source>
</evidence>
<name>A0A1F2PF11_9FIRM</name>
<dbReference type="InterPro" id="IPR005152">
    <property type="entry name" value="Lipase_secreted"/>
</dbReference>
<dbReference type="GO" id="GO:0004806">
    <property type="term" value="F:triacylglycerol lipase activity"/>
    <property type="evidence" value="ECO:0007669"/>
    <property type="project" value="InterPro"/>
</dbReference>
<dbReference type="EMBL" id="LKEU01000040">
    <property type="protein sequence ID" value="OFV69462.1"/>
    <property type="molecule type" value="Genomic_DNA"/>
</dbReference>
<evidence type="ECO:0000313" key="4">
    <source>
        <dbReference type="Proteomes" id="UP000322619"/>
    </source>
</evidence>
<dbReference type="PANTHER" id="PTHR34853">
    <property type="match status" value="1"/>
</dbReference>
<dbReference type="Gene3D" id="1.10.260.160">
    <property type="match status" value="1"/>
</dbReference>
<dbReference type="InterPro" id="IPR029058">
    <property type="entry name" value="AB_hydrolase_fold"/>
</dbReference>
<dbReference type="STRING" id="52694.ACWI_31100"/>
<evidence type="ECO:0000313" key="1">
    <source>
        <dbReference type="EMBL" id="OFV69462.1"/>
    </source>
</evidence>
<proteinExistence type="predicted"/>
<dbReference type="Gene3D" id="3.40.50.1820">
    <property type="entry name" value="alpha/beta hydrolase"/>
    <property type="match status" value="1"/>
</dbReference>
<reference evidence="1 3" key="1">
    <citation type="submission" date="2015-09" db="EMBL/GenBank/DDBJ databases">
        <title>Genome sequence of Acetobacterium wieringae DSM 1911.</title>
        <authorList>
            <person name="Poehlein A."/>
            <person name="Bengelsdorf F.R."/>
            <person name="Schiel-Bengelsdorf B."/>
            <person name="Duerre P."/>
            <person name="Daniel R."/>
        </authorList>
    </citation>
    <scope>NUCLEOTIDE SEQUENCE [LARGE SCALE GENOMIC DNA]</scope>
    <source>
        <strain evidence="1 3">DSM 1911</strain>
    </source>
</reference>
<sequence length="439" mass="47366">MKSTKKIFLQLFLLLIVVSLLVFVLHTLSGKTLKTIEARAAYDVSAANRGDLLFNEFYQTFSTEQSTAFLEKLGKSTTPESAQWSMEQLGSPDYPVSAYIIEYVTINHAGEKIPCSGVVLIPEKNASSPMPLLIYQHATIMTNGTAPSISIQKASGESNTLAGAFASDGYVVAISDYVGTGQPNCLSYPSEYLYADSEAANGVDILIATGHLLDQLQLSTNGQLFLSGYSEGGQAVSALAKLIQNDYPQYPVTAAVFMEGPYNMNAAMNNFLDTPGGVVMDGRPGGSLVCAKAVYAYQQIYDWGAMDTIFNKPYDTRVEKNFSNPTTPLIVLAANYPKATDNMFTASFLASAKDGTVAADIAANNTDDWVPQMPVTFLTSSEDGLIPASVTENAYQKMLAAGGNVKMSYTQYPLNHLQNYMQAIAQSKTIFDSYVNAAN</sequence>
<dbReference type="GO" id="GO:0016042">
    <property type="term" value="P:lipid catabolic process"/>
    <property type="evidence" value="ECO:0007669"/>
    <property type="project" value="InterPro"/>
</dbReference>
<dbReference type="AlphaFoldDB" id="A0A1F2PF11"/>
<dbReference type="PANTHER" id="PTHR34853:SF1">
    <property type="entry name" value="LIPASE 5"/>
    <property type="match status" value="1"/>
</dbReference>
<accession>A0A1F2PF11</accession>
<organism evidence="1 3">
    <name type="scientific">Acetobacterium wieringae</name>
    <dbReference type="NCBI Taxonomy" id="52694"/>
    <lineage>
        <taxon>Bacteria</taxon>
        <taxon>Bacillati</taxon>
        <taxon>Bacillota</taxon>
        <taxon>Clostridia</taxon>
        <taxon>Eubacteriales</taxon>
        <taxon>Eubacteriaceae</taxon>
        <taxon>Acetobacterium</taxon>
    </lineage>
</organism>
<evidence type="ECO:0000313" key="2">
    <source>
        <dbReference type="EMBL" id="TYC88137.1"/>
    </source>
</evidence>
<protein>
    <submittedName>
        <fullName evidence="1">Alpha/beta hydrolase family protein</fullName>
    </submittedName>
</protein>
<dbReference type="SUPFAM" id="SSF53474">
    <property type="entry name" value="alpha/beta-Hydrolases"/>
    <property type="match status" value="1"/>
</dbReference>
<reference evidence="2 4" key="2">
    <citation type="submission" date="2019-08" db="EMBL/GenBank/DDBJ databases">
        <title>Isolation and enrichment of carboxydotrophic bacteria from anaerobic sludge for the production of bio-based chemicals from syngas.</title>
        <authorList>
            <person name="Antares A.L."/>
            <person name="Moreira J."/>
            <person name="Diender M."/>
            <person name="Parshina S.N."/>
            <person name="Stams A.J.M."/>
            <person name="Alves M."/>
            <person name="Alves J.I."/>
            <person name="Sousa D.Z."/>
        </authorList>
    </citation>
    <scope>NUCLEOTIDE SEQUENCE [LARGE SCALE GENOMIC DNA]</scope>
    <source>
        <strain evidence="2 4">JM</strain>
    </source>
</reference>
<comment type="caution">
    <text evidence="1">The sequence shown here is derived from an EMBL/GenBank/DDBJ whole genome shotgun (WGS) entry which is preliminary data.</text>
</comment>
<dbReference type="Proteomes" id="UP000322619">
    <property type="component" value="Unassembled WGS sequence"/>
</dbReference>
<dbReference type="RefSeq" id="WP_070372362.1">
    <property type="nucleotide sequence ID" value="NZ_CP097897.1"/>
</dbReference>